<dbReference type="InterPro" id="IPR029058">
    <property type="entry name" value="AB_hydrolase_fold"/>
</dbReference>
<evidence type="ECO:0000259" key="3">
    <source>
        <dbReference type="Pfam" id="PF20434"/>
    </source>
</evidence>
<organism evidence="4 5">
    <name type="scientific">Erythrobacter longus</name>
    <dbReference type="NCBI Taxonomy" id="1044"/>
    <lineage>
        <taxon>Bacteria</taxon>
        <taxon>Pseudomonadati</taxon>
        <taxon>Pseudomonadota</taxon>
        <taxon>Alphaproteobacteria</taxon>
        <taxon>Sphingomonadales</taxon>
        <taxon>Erythrobacteraceae</taxon>
        <taxon>Erythrobacter/Porphyrobacter group</taxon>
        <taxon>Erythrobacter</taxon>
    </lineage>
</organism>
<comment type="caution">
    <text evidence="4">The sequence shown here is derived from an EMBL/GenBank/DDBJ whole genome shotgun (WGS) entry which is preliminary data.</text>
</comment>
<proteinExistence type="predicted"/>
<dbReference type="AlphaFoldDB" id="A0A074M856"/>
<protein>
    <recommendedName>
        <fullName evidence="3">BD-FAE-like domain-containing protein</fullName>
    </recommendedName>
</protein>
<evidence type="ECO:0000256" key="2">
    <source>
        <dbReference type="SAM" id="MobiDB-lite"/>
    </source>
</evidence>
<feature type="domain" description="BD-FAE-like" evidence="3">
    <location>
        <begin position="149"/>
        <end position="342"/>
    </location>
</feature>
<dbReference type="SUPFAM" id="SSF53474">
    <property type="entry name" value="alpha/beta-Hydrolases"/>
    <property type="match status" value="1"/>
</dbReference>
<evidence type="ECO:0000313" key="5">
    <source>
        <dbReference type="Proteomes" id="UP000027647"/>
    </source>
</evidence>
<dbReference type="GO" id="GO:0016787">
    <property type="term" value="F:hydrolase activity"/>
    <property type="evidence" value="ECO:0007669"/>
    <property type="project" value="UniProtKB-KW"/>
</dbReference>
<dbReference type="InterPro" id="IPR049492">
    <property type="entry name" value="BD-FAE-like_dom"/>
</dbReference>
<sequence length="387" mass="41782">MAALTNRFGITALIACRAIIRRIIFREFEMTRPSISKGVKLLGRTVTASLIAGLVATPILAERQDRMPRECRQEIRKLCGNDRGQMRECLRQRASELSEKCSGELRSRVSQRRNGEATSQTAENTQNRYRNARLAAGSILYGQSQRQQVDIYSPQDAVDDLPVILFVHGGGWSMGDKRNVESKPAHFTSAGYIFASTGYRLVPNVTVEDQAKDVGAAVQALVGQASAIGVDPNRVVLMGHSAGAHLAALVAADPKYAGDAFAAIKGVILLDGAGYDVAQSMEAAEPSRWQMYNAAFGNDPERQAALSPLTHVGGQDAPHWLALYVEDRTASRDQSQALVNALVEAGSSASAVPIADTNHSRMKRELGTPEGAAQTEAVDAFLEMVFN</sequence>
<dbReference type="STRING" id="1044.EH31_08020"/>
<dbReference type="Proteomes" id="UP000027647">
    <property type="component" value="Unassembled WGS sequence"/>
</dbReference>
<keyword evidence="1" id="KW-0378">Hydrolase</keyword>
<reference evidence="4 5" key="1">
    <citation type="submission" date="2014-04" db="EMBL/GenBank/DDBJ databases">
        <title>A comprehensive comparison of genomes of Erythrobacter spp. strains.</title>
        <authorList>
            <person name="Zheng Q."/>
        </authorList>
    </citation>
    <scope>NUCLEOTIDE SEQUENCE [LARGE SCALE GENOMIC DNA]</scope>
    <source>
        <strain evidence="4 5">DSM 6997</strain>
    </source>
</reference>
<dbReference type="Pfam" id="PF20434">
    <property type="entry name" value="BD-FAE"/>
    <property type="match status" value="1"/>
</dbReference>
<evidence type="ECO:0000313" key="4">
    <source>
        <dbReference type="EMBL" id="KEO90971.1"/>
    </source>
</evidence>
<dbReference type="PANTHER" id="PTHR48081">
    <property type="entry name" value="AB HYDROLASE SUPERFAMILY PROTEIN C4A8.06C"/>
    <property type="match status" value="1"/>
</dbReference>
<dbReference type="eggNOG" id="COG0657">
    <property type="taxonomic scope" value="Bacteria"/>
</dbReference>
<name>A0A074M856_ERYLO</name>
<accession>A0A074M856</accession>
<feature type="compositionally biased region" description="Polar residues" evidence="2">
    <location>
        <begin position="116"/>
        <end position="126"/>
    </location>
</feature>
<keyword evidence="5" id="KW-1185">Reference proteome</keyword>
<dbReference type="EMBL" id="JMIW01000002">
    <property type="protein sequence ID" value="KEO90971.1"/>
    <property type="molecule type" value="Genomic_DNA"/>
</dbReference>
<feature type="region of interest" description="Disordered" evidence="2">
    <location>
        <begin position="105"/>
        <end position="126"/>
    </location>
</feature>
<gene>
    <name evidence="4" type="ORF">EH31_08020</name>
</gene>
<dbReference type="PANTHER" id="PTHR48081:SF33">
    <property type="entry name" value="KYNURENINE FORMAMIDASE"/>
    <property type="match status" value="1"/>
</dbReference>
<dbReference type="InterPro" id="IPR050300">
    <property type="entry name" value="GDXG_lipolytic_enzyme"/>
</dbReference>
<evidence type="ECO:0000256" key="1">
    <source>
        <dbReference type="ARBA" id="ARBA00022801"/>
    </source>
</evidence>
<dbReference type="Gene3D" id="3.40.50.1820">
    <property type="entry name" value="alpha/beta hydrolase"/>
    <property type="match status" value="1"/>
</dbReference>